<keyword evidence="4" id="KW-1185">Reference proteome</keyword>
<dbReference type="SMART" id="SM00327">
    <property type="entry name" value="VWA"/>
    <property type="match status" value="1"/>
</dbReference>
<evidence type="ECO:0000313" key="3">
    <source>
        <dbReference type="EMBL" id="GAN34435.1"/>
    </source>
</evidence>
<feature type="domain" description="VWFA" evidence="2">
    <location>
        <begin position="91"/>
        <end position="278"/>
    </location>
</feature>
<organism evidence="3 4">
    <name type="scientific">Candidatus Brocadia sinica JPN1</name>
    <dbReference type="NCBI Taxonomy" id="1197129"/>
    <lineage>
        <taxon>Bacteria</taxon>
        <taxon>Pseudomonadati</taxon>
        <taxon>Planctomycetota</taxon>
        <taxon>Candidatus Brocadiia</taxon>
        <taxon>Candidatus Brocadiales</taxon>
        <taxon>Candidatus Brocadiaceae</taxon>
        <taxon>Candidatus Brocadia</taxon>
    </lineage>
</organism>
<dbReference type="InterPro" id="IPR024163">
    <property type="entry name" value="Aerotolerance_reg_N"/>
</dbReference>
<dbReference type="EMBL" id="BAFN01000001">
    <property type="protein sequence ID" value="GAN34435.1"/>
    <property type="molecule type" value="Genomic_DNA"/>
</dbReference>
<dbReference type="NCBIfam" id="TIGR02226">
    <property type="entry name" value="two_anch"/>
    <property type="match status" value="1"/>
</dbReference>
<gene>
    <name evidence="3" type="ORF">BROSI_A2971</name>
</gene>
<evidence type="ECO:0000256" key="1">
    <source>
        <dbReference type="SAM" id="Phobius"/>
    </source>
</evidence>
<feature type="transmembrane region" description="Helical" evidence="1">
    <location>
        <begin position="6"/>
        <end position="25"/>
    </location>
</feature>
<accession>A0ABQ0K099</accession>
<feature type="transmembrane region" description="Helical" evidence="1">
    <location>
        <begin position="57"/>
        <end position="79"/>
    </location>
</feature>
<dbReference type="Gene3D" id="3.40.50.410">
    <property type="entry name" value="von Willebrand factor, type A domain"/>
    <property type="match status" value="1"/>
</dbReference>
<dbReference type="InterPro" id="IPR011933">
    <property type="entry name" value="Double_TM_dom"/>
</dbReference>
<proteinExistence type="predicted"/>
<evidence type="ECO:0000259" key="2">
    <source>
        <dbReference type="SMART" id="SM00327"/>
    </source>
</evidence>
<dbReference type="RefSeq" id="WP_052564443.1">
    <property type="nucleotide sequence ID" value="NZ_BAFN01000001.1"/>
</dbReference>
<reference evidence="4" key="1">
    <citation type="journal article" date="2015" name="Genome Announc.">
        <title>Draft Genome Sequence of an Anaerobic Ammonium-Oxidizing Bacterium, "Candidatus Brocadia sinica".</title>
        <authorList>
            <person name="Oshiki M."/>
            <person name="Shinyako-Hata K."/>
            <person name="Satoh H."/>
            <person name="Okabe S."/>
        </authorList>
    </citation>
    <scope>NUCLEOTIDE SEQUENCE [LARGE SCALE GENOMIC DNA]</scope>
    <source>
        <strain evidence="4">JPN1</strain>
    </source>
</reference>
<dbReference type="InterPro" id="IPR002035">
    <property type="entry name" value="VWF_A"/>
</dbReference>
<keyword evidence="1" id="KW-0472">Membrane</keyword>
<dbReference type="SUPFAM" id="SSF52317">
    <property type="entry name" value="Class I glutamine amidotransferase-like"/>
    <property type="match status" value="1"/>
</dbReference>
<keyword evidence="1" id="KW-1133">Transmembrane helix</keyword>
<dbReference type="InterPro" id="IPR036465">
    <property type="entry name" value="vWFA_dom_sf"/>
</dbReference>
<keyword evidence="1" id="KW-0812">Transmembrane</keyword>
<dbReference type="Gene3D" id="3.40.50.880">
    <property type="match status" value="1"/>
</dbReference>
<name>A0ABQ0K099_9BACT</name>
<dbReference type="CDD" id="cd00198">
    <property type="entry name" value="vWFA"/>
    <property type="match status" value="1"/>
</dbReference>
<protein>
    <recommendedName>
        <fullName evidence="2">VWFA domain-containing protein</fullName>
    </recommendedName>
</protein>
<dbReference type="SUPFAM" id="SSF53300">
    <property type="entry name" value="vWA-like"/>
    <property type="match status" value="1"/>
</dbReference>
<dbReference type="Pfam" id="PF13519">
    <property type="entry name" value="VWA_2"/>
    <property type="match status" value="1"/>
</dbReference>
<sequence>MLSFLNPLLLLGILGASIPIIIHLINKKKAVSHKFAAIDFLLETKKRIYVKFKLRQLILLILRASLLVFLATALARPLIRNFGGVAEKNIPTSNVIIIDDSYSMQYSDRHEPFFASAKTAAKKIVDTLTKDDDAAVITCSGIASQVLPELDYDKKHLLDFLEQSQPSYTVTQIAPALDAAVEILATARTSVKRIFLLTDMTRNGWDPAWFKGGQEKLKRHVSRIHIVDISEGRKLKNIAITQVEPKLTMLERISEGRIKATVSNFSPAQAKDLLAQVFVGGEKVTQGFFNIEASASDTKEFFFTVEKGKVHQGWIEIAADNLSVDNKRYFTINTTHKLDTLLIDGDPKTNIYESETFYLEKALNPGREHVSPIKPVICSIHEVNNITFANFNIIFLCNVETLPSDKIRELEKFVKEGGSVVFTLGNKVDADYYNNSFSALLPHRLYTTRTFSSSSPLSEEQPLSLKAAEPIHPIIRILPETQMNTLSSAKFYRIFYVDPTPQGTCKTVLSFSDNTPALIERQVERGKAALFTSSIDRDWTDLPVRPFFLPLIQQLCRFVSGNVFEEVQNEILVRHDWQSPCPGDMNAIEITNPEGAKTVLQPGIVNNEKSFSYNETNMPGVYAVTVDGKPHPQFPAYFPVNIDTTESNLDKIDQKEITAFMGGTNLTITTSHIGEAHDVLLGEAKKTLWGLILFLTLCILFIESFVSRK</sequence>
<dbReference type="InterPro" id="IPR029062">
    <property type="entry name" value="Class_I_gatase-like"/>
</dbReference>
<feature type="transmembrane region" description="Helical" evidence="1">
    <location>
        <begin position="688"/>
        <end position="706"/>
    </location>
</feature>
<dbReference type="Pfam" id="PF07584">
    <property type="entry name" value="BatA"/>
    <property type="match status" value="1"/>
</dbReference>
<evidence type="ECO:0000313" key="4">
    <source>
        <dbReference type="Proteomes" id="UP000032309"/>
    </source>
</evidence>
<comment type="caution">
    <text evidence="3">The sequence shown here is derived from an EMBL/GenBank/DDBJ whole genome shotgun (WGS) entry which is preliminary data.</text>
</comment>
<dbReference type="PANTHER" id="PTHR37464:SF1">
    <property type="entry name" value="BLL2463 PROTEIN"/>
    <property type="match status" value="1"/>
</dbReference>
<dbReference type="PANTHER" id="PTHR37464">
    <property type="entry name" value="BLL2463 PROTEIN"/>
    <property type="match status" value="1"/>
</dbReference>
<dbReference type="Proteomes" id="UP000032309">
    <property type="component" value="Unassembled WGS sequence"/>
</dbReference>